<gene>
    <name evidence="3" type="ORF">GBA63_08650</name>
</gene>
<accession>A0A6G8Q893</accession>
<keyword evidence="2" id="KW-0560">Oxidoreductase</keyword>
<name>A0A6G8Q893_9ACTN</name>
<comment type="similarity">
    <text evidence="1">Belongs to the short-chain dehydrogenases/reductases (SDR) family.</text>
</comment>
<dbReference type="InterPro" id="IPR002347">
    <property type="entry name" value="SDR_fam"/>
</dbReference>
<protein>
    <submittedName>
        <fullName evidence="3">SDR family oxidoreductase</fullName>
    </submittedName>
</protein>
<reference evidence="3 4" key="1">
    <citation type="submission" date="2019-10" db="EMBL/GenBank/DDBJ databases">
        <title>Rubrobacter sp nov SCSIO 52090 isolated from a deep-sea sediment in the South China Sea.</title>
        <authorList>
            <person name="Chen R.W."/>
        </authorList>
    </citation>
    <scope>NUCLEOTIDE SEQUENCE [LARGE SCALE GENOMIC DNA]</scope>
    <source>
        <strain evidence="3 4">SCSIO 52909</strain>
    </source>
</reference>
<evidence type="ECO:0000313" key="3">
    <source>
        <dbReference type="EMBL" id="QIN82705.1"/>
    </source>
</evidence>
<proteinExistence type="inferred from homology"/>
<dbReference type="Proteomes" id="UP000501452">
    <property type="component" value="Chromosome"/>
</dbReference>
<dbReference type="KEGG" id="rub:GBA63_08650"/>
<dbReference type="PANTHER" id="PTHR43477">
    <property type="entry name" value="DIHYDROANTICAPSIN 7-DEHYDROGENASE"/>
    <property type="match status" value="1"/>
</dbReference>
<dbReference type="Pfam" id="PF13561">
    <property type="entry name" value="adh_short_C2"/>
    <property type="match status" value="1"/>
</dbReference>
<dbReference type="PRINTS" id="PR00081">
    <property type="entry name" value="GDHRDH"/>
</dbReference>
<evidence type="ECO:0000256" key="1">
    <source>
        <dbReference type="ARBA" id="ARBA00006484"/>
    </source>
</evidence>
<dbReference type="EMBL" id="CP045119">
    <property type="protein sequence ID" value="QIN82705.1"/>
    <property type="molecule type" value="Genomic_DNA"/>
</dbReference>
<dbReference type="SUPFAM" id="SSF51735">
    <property type="entry name" value="NAD(P)-binding Rossmann-fold domains"/>
    <property type="match status" value="1"/>
</dbReference>
<dbReference type="InterPro" id="IPR051122">
    <property type="entry name" value="SDR_DHRS6-like"/>
</dbReference>
<dbReference type="GO" id="GO:0016491">
    <property type="term" value="F:oxidoreductase activity"/>
    <property type="evidence" value="ECO:0007669"/>
    <property type="project" value="UniProtKB-KW"/>
</dbReference>
<dbReference type="AlphaFoldDB" id="A0A6G8Q893"/>
<organism evidence="3 4">
    <name type="scientific">Rubrobacter tropicus</name>
    <dbReference type="NCBI Taxonomy" id="2653851"/>
    <lineage>
        <taxon>Bacteria</taxon>
        <taxon>Bacillati</taxon>
        <taxon>Actinomycetota</taxon>
        <taxon>Rubrobacteria</taxon>
        <taxon>Rubrobacterales</taxon>
        <taxon>Rubrobacteraceae</taxon>
        <taxon>Rubrobacter</taxon>
    </lineage>
</organism>
<sequence length="250" mass="25494">MDNATHVVLGATGGIGSALCRRLASEGATPILAARDEGRLKELADELDAPYFALDATDAGAVGDLFSKAVEENGPVAGAANCVGSFLLKPAHMTSDEEFAHQISQNLTTAFNTVRAAAKNMPNGGSVVLLSSVAARVGLANHEAIAAAKAGVAGLALSAAASYVARGLRFNVVSPGLVQTRMTENVTRSETARKASLDLHPLGRLGEPEDIAGAIAYLLGPDAGWITGQTLGVDGGLSTLRPPVRRSAKG</sequence>
<evidence type="ECO:0000256" key="2">
    <source>
        <dbReference type="ARBA" id="ARBA00023002"/>
    </source>
</evidence>
<evidence type="ECO:0000313" key="4">
    <source>
        <dbReference type="Proteomes" id="UP000501452"/>
    </source>
</evidence>
<dbReference type="PANTHER" id="PTHR43477:SF1">
    <property type="entry name" value="DIHYDROANTICAPSIN 7-DEHYDROGENASE"/>
    <property type="match status" value="1"/>
</dbReference>
<dbReference type="RefSeq" id="WP_166175299.1">
    <property type="nucleotide sequence ID" value="NZ_CP045119.1"/>
</dbReference>
<dbReference type="CDD" id="cd05233">
    <property type="entry name" value="SDR_c"/>
    <property type="match status" value="1"/>
</dbReference>
<keyword evidence="4" id="KW-1185">Reference proteome</keyword>
<dbReference type="InterPro" id="IPR036291">
    <property type="entry name" value="NAD(P)-bd_dom_sf"/>
</dbReference>
<dbReference type="Gene3D" id="3.40.50.720">
    <property type="entry name" value="NAD(P)-binding Rossmann-like Domain"/>
    <property type="match status" value="1"/>
</dbReference>